<keyword evidence="3" id="KW-0862">Zinc</keyword>
<dbReference type="EMBL" id="NEDP02001128">
    <property type="protein sequence ID" value="OWF54248.1"/>
    <property type="molecule type" value="Genomic_DNA"/>
</dbReference>
<keyword evidence="1" id="KW-0479">Metal-binding</keyword>
<evidence type="ECO:0000256" key="3">
    <source>
        <dbReference type="ARBA" id="ARBA00022833"/>
    </source>
</evidence>
<dbReference type="Gene3D" id="3.30.40.10">
    <property type="entry name" value="Zinc/RING finger domain, C3HC4 (zinc finger)"/>
    <property type="match status" value="1"/>
</dbReference>
<dbReference type="GO" id="GO:0008270">
    <property type="term" value="F:zinc ion binding"/>
    <property type="evidence" value="ECO:0007669"/>
    <property type="project" value="UniProtKB-KW"/>
</dbReference>
<dbReference type="InterPro" id="IPR013083">
    <property type="entry name" value="Znf_RING/FYVE/PHD"/>
</dbReference>
<gene>
    <name evidence="6" type="ORF">KP79_PYT10921</name>
</gene>
<dbReference type="AlphaFoldDB" id="A0A210QZQ8"/>
<dbReference type="Proteomes" id="UP000242188">
    <property type="component" value="Unassembled WGS sequence"/>
</dbReference>
<evidence type="ECO:0000313" key="6">
    <source>
        <dbReference type="EMBL" id="OWF54248.1"/>
    </source>
</evidence>
<dbReference type="InterPro" id="IPR047153">
    <property type="entry name" value="TRIM45/56/19-like"/>
</dbReference>
<dbReference type="SMART" id="SM00184">
    <property type="entry name" value="RING"/>
    <property type="match status" value="1"/>
</dbReference>
<dbReference type="Gene3D" id="3.30.160.60">
    <property type="entry name" value="Classic Zinc Finger"/>
    <property type="match status" value="1"/>
</dbReference>
<organism evidence="6 7">
    <name type="scientific">Mizuhopecten yessoensis</name>
    <name type="common">Japanese scallop</name>
    <name type="synonym">Patinopecten yessoensis</name>
    <dbReference type="NCBI Taxonomy" id="6573"/>
    <lineage>
        <taxon>Eukaryota</taxon>
        <taxon>Metazoa</taxon>
        <taxon>Spiralia</taxon>
        <taxon>Lophotrochozoa</taxon>
        <taxon>Mollusca</taxon>
        <taxon>Bivalvia</taxon>
        <taxon>Autobranchia</taxon>
        <taxon>Pteriomorphia</taxon>
        <taxon>Pectinida</taxon>
        <taxon>Pectinoidea</taxon>
        <taxon>Pectinidae</taxon>
        <taxon>Mizuhopecten</taxon>
    </lineage>
</organism>
<dbReference type="PANTHER" id="PTHR25462:SF296">
    <property type="entry name" value="MEIOTIC P26, ISOFORM F"/>
    <property type="match status" value="1"/>
</dbReference>
<dbReference type="PROSITE" id="PS00518">
    <property type="entry name" value="ZF_RING_1"/>
    <property type="match status" value="1"/>
</dbReference>
<feature type="domain" description="RING-type" evidence="5">
    <location>
        <begin position="28"/>
        <end position="76"/>
    </location>
</feature>
<evidence type="ECO:0000256" key="1">
    <source>
        <dbReference type="ARBA" id="ARBA00022723"/>
    </source>
</evidence>
<comment type="caution">
    <text evidence="6">The sequence shown here is derived from an EMBL/GenBank/DDBJ whole genome shotgun (WGS) entry which is preliminary data.</text>
</comment>
<name>A0A210QZQ8_MIZYE</name>
<evidence type="ECO:0000313" key="7">
    <source>
        <dbReference type="Proteomes" id="UP000242188"/>
    </source>
</evidence>
<keyword evidence="2 4" id="KW-0863">Zinc-finger</keyword>
<dbReference type="InterPro" id="IPR017907">
    <property type="entry name" value="Znf_RING_CS"/>
</dbReference>
<evidence type="ECO:0000256" key="4">
    <source>
        <dbReference type="PROSITE-ProRule" id="PRU00175"/>
    </source>
</evidence>
<dbReference type="InterPro" id="IPR001841">
    <property type="entry name" value="Znf_RING"/>
</dbReference>
<dbReference type="PANTHER" id="PTHR25462">
    <property type="entry name" value="BONUS, ISOFORM C-RELATED"/>
    <property type="match status" value="1"/>
</dbReference>
<dbReference type="SUPFAM" id="SSF57850">
    <property type="entry name" value="RING/U-box"/>
    <property type="match status" value="1"/>
</dbReference>
<dbReference type="Pfam" id="PF13445">
    <property type="entry name" value="zf-RING_UBOX"/>
    <property type="match status" value="1"/>
</dbReference>
<dbReference type="OrthoDB" id="6127955at2759"/>
<keyword evidence="7" id="KW-1185">Reference proteome</keyword>
<sequence>MAEGGSDREQSSVDGAMRQSLDSHLLECPICLEQLRQPKSLPCLHSFCLECLGSYITKELSGKMASVSSFSCPVCRKVTESVNQSEGKESWAEQFTTNNLAVEIIQQLQKTDNPITCKPCEKKGNLNNQARFWCKLTNTYFCEACKISHHDLFHEECEPQDISEVNVSAILQKKASITGCGKHEEKMEYYCEDHETLGCSKCIILDHRKCEVVTSTEDFRDKLTESSKIDDLLEELQRSAEAMETLIKDIGDRLRYMTQDQDTALQSLTDIRKKIDERFNVLQKDLTDKLISAFKEEKENLEISRQQCERLMFSMQNTLTSSGDAALKDNTVGTICLFQRGQAEVESCKELIQELERSSRSTSIKHEYDPDILSVDTNTSLTLGKIVVHDQARALPSTVKRITVSMSECKWKMKRRFSIKGPSDKEKCLAYGAVFLSGGRIVVADTQNKNLKLFTENGDFHSELELKIHLMMWP</sequence>
<dbReference type="InterPro" id="IPR027370">
    <property type="entry name" value="Znf-RING_euk"/>
</dbReference>
<reference evidence="6 7" key="1">
    <citation type="journal article" date="2017" name="Nat. Ecol. Evol.">
        <title>Scallop genome provides insights into evolution of bilaterian karyotype and development.</title>
        <authorList>
            <person name="Wang S."/>
            <person name="Zhang J."/>
            <person name="Jiao W."/>
            <person name="Li J."/>
            <person name="Xun X."/>
            <person name="Sun Y."/>
            <person name="Guo X."/>
            <person name="Huan P."/>
            <person name="Dong B."/>
            <person name="Zhang L."/>
            <person name="Hu X."/>
            <person name="Sun X."/>
            <person name="Wang J."/>
            <person name="Zhao C."/>
            <person name="Wang Y."/>
            <person name="Wang D."/>
            <person name="Huang X."/>
            <person name="Wang R."/>
            <person name="Lv J."/>
            <person name="Li Y."/>
            <person name="Zhang Z."/>
            <person name="Liu B."/>
            <person name="Lu W."/>
            <person name="Hui Y."/>
            <person name="Liang J."/>
            <person name="Zhou Z."/>
            <person name="Hou R."/>
            <person name="Li X."/>
            <person name="Liu Y."/>
            <person name="Li H."/>
            <person name="Ning X."/>
            <person name="Lin Y."/>
            <person name="Zhao L."/>
            <person name="Xing Q."/>
            <person name="Dou J."/>
            <person name="Li Y."/>
            <person name="Mao J."/>
            <person name="Guo H."/>
            <person name="Dou H."/>
            <person name="Li T."/>
            <person name="Mu C."/>
            <person name="Jiang W."/>
            <person name="Fu Q."/>
            <person name="Fu X."/>
            <person name="Miao Y."/>
            <person name="Liu J."/>
            <person name="Yu Q."/>
            <person name="Li R."/>
            <person name="Liao H."/>
            <person name="Li X."/>
            <person name="Kong Y."/>
            <person name="Jiang Z."/>
            <person name="Chourrout D."/>
            <person name="Li R."/>
            <person name="Bao Z."/>
        </authorList>
    </citation>
    <scope>NUCLEOTIDE SEQUENCE [LARGE SCALE GENOMIC DNA]</scope>
    <source>
        <strain evidence="6 7">PY_sf001</strain>
    </source>
</reference>
<evidence type="ECO:0000256" key="2">
    <source>
        <dbReference type="ARBA" id="ARBA00022771"/>
    </source>
</evidence>
<evidence type="ECO:0000259" key="5">
    <source>
        <dbReference type="PROSITE" id="PS50089"/>
    </source>
</evidence>
<protein>
    <submittedName>
        <fullName evidence="6">Tripartite motif-containing protein 2</fullName>
    </submittedName>
</protein>
<accession>A0A210QZQ8</accession>
<proteinExistence type="predicted"/>
<dbReference type="PROSITE" id="PS50089">
    <property type="entry name" value="ZF_RING_2"/>
    <property type="match status" value="1"/>
</dbReference>
<dbReference type="SUPFAM" id="SSF57845">
    <property type="entry name" value="B-box zinc-binding domain"/>
    <property type="match status" value="1"/>
</dbReference>
<dbReference type="CDD" id="cd19776">
    <property type="entry name" value="Bbox2_TRIM25_C-IV"/>
    <property type="match status" value="1"/>
</dbReference>